<dbReference type="Proteomes" id="UP000694700">
    <property type="component" value="Unplaced"/>
</dbReference>
<dbReference type="GO" id="GO:0008289">
    <property type="term" value="F:lipid binding"/>
    <property type="evidence" value="ECO:0007669"/>
    <property type="project" value="InterPro"/>
</dbReference>
<dbReference type="PRINTS" id="PR00178">
    <property type="entry name" value="FATTYACIDBP"/>
</dbReference>
<protein>
    <submittedName>
        <fullName evidence="3">Retinol binding protein 1, cellular, tandem duplicate 1</fullName>
    </submittedName>
</protein>
<dbReference type="InterPro" id="IPR000566">
    <property type="entry name" value="Lipocln_cytosolic_FA-bd_dom"/>
</dbReference>
<dbReference type="InterPro" id="IPR000463">
    <property type="entry name" value="Fatty_acid-bd"/>
</dbReference>
<accession>A0A8C1TDY2</accession>
<evidence type="ECO:0000256" key="1">
    <source>
        <dbReference type="ARBA" id="ARBA00008390"/>
    </source>
</evidence>
<organism evidence="3 4">
    <name type="scientific">Cyprinus carpio</name>
    <name type="common">Common carp</name>
    <dbReference type="NCBI Taxonomy" id="7962"/>
    <lineage>
        <taxon>Eukaryota</taxon>
        <taxon>Metazoa</taxon>
        <taxon>Chordata</taxon>
        <taxon>Craniata</taxon>
        <taxon>Vertebrata</taxon>
        <taxon>Euteleostomi</taxon>
        <taxon>Actinopterygii</taxon>
        <taxon>Neopterygii</taxon>
        <taxon>Teleostei</taxon>
        <taxon>Ostariophysi</taxon>
        <taxon>Cypriniformes</taxon>
        <taxon>Cyprinidae</taxon>
        <taxon>Cyprininae</taxon>
        <taxon>Cyprinus</taxon>
    </lineage>
</organism>
<dbReference type="InterPro" id="IPR012674">
    <property type="entry name" value="Calycin"/>
</dbReference>
<dbReference type="AlphaFoldDB" id="A0A8C1TDY2"/>
<evidence type="ECO:0000313" key="3">
    <source>
        <dbReference type="Ensembl" id="ENSCCRP00015020440.1"/>
    </source>
</evidence>
<dbReference type="SUPFAM" id="SSF50814">
    <property type="entry name" value="Lipocalins"/>
    <property type="match status" value="1"/>
</dbReference>
<reference evidence="3" key="1">
    <citation type="submission" date="2025-08" db="UniProtKB">
        <authorList>
            <consortium name="Ensembl"/>
        </authorList>
    </citation>
    <scope>IDENTIFICATION</scope>
</reference>
<dbReference type="Pfam" id="PF00061">
    <property type="entry name" value="Lipocalin"/>
    <property type="match status" value="1"/>
</dbReference>
<feature type="domain" description="Lipocalin/cytosolic fatty-acid binding" evidence="2">
    <location>
        <begin position="13"/>
        <end position="107"/>
    </location>
</feature>
<evidence type="ECO:0000259" key="2">
    <source>
        <dbReference type="Pfam" id="PF00061"/>
    </source>
</evidence>
<name>A0A8C1TDY2_CYPCA</name>
<comment type="similarity">
    <text evidence="1">Belongs to the calycin superfamily. Fatty-acid binding protein (FABP) family.</text>
</comment>
<sequence length="128" mass="14674">IKSHISQCLLHTGFWKMVSSDNFEEYLKALNVNVAIRKIAVLLQPDKDITENGDHFIIKTVSTFKNYDMDFVDGQEFEEDMGAVDGRKCMVSVPTSRSIYESLMTKRENWTLINVFLLLFSVVGLEMS</sequence>
<dbReference type="Gene3D" id="2.40.128.20">
    <property type="match status" value="1"/>
</dbReference>
<dbReference type="InterPro" id="IPR031259">
    <property type="entry name" value="ILBP"/>
</dbReference>
<evidence type="ECO:0000313" key="4">
    <source>
        <dbReference type="Proteomes" id="UP000694700"/>
    </source>
</evidence>
<proteinExistence type="inferred from homology"/>
<dbReference type="PANTHER" id="PTHR11955">
    <property type="entry name" value="FATTY ACID BINDING PROTEIN"/>
    <property type="match status" value="1"/>
</dbReference>
<dbReference type="Ensembl" id="ENSCCRT00015021186.1">
    <property type="protein sequence ID" value="ENSCCRP00015020440.1"/>
    <property type="gene ID" value="ENSCCRG00015008869.1"/>
</dbReference>